<organism evidence="1 2">
    <name type="scientific">Pyrobaculum ferrireducens</name>
    <dbReference type="NCBI Taxonomy" id="1104324"/>
    <lineage>
        <taxon>Archaea</taxon>
        <taxon>Thermoproteota</taxon>
        <taxon>Thermoprotei</taxon>
        <taxon>Thermoproteales</taxon>
        <taxon>Thermoproteaceae</taxon>
        <taxon>Pyrobaculum</taxon>
    </lineage>
</organism>
<dbReference type="AlphaFoldDB" id="G7VFX4"/>
<dbReference type="EMBL" id="CP003098">
    <property type="protein sequence ID" value="AET31781.1"/>
    <property type="molecule type" value="Genomic_DNA"/>
</dbReference>
<reference evidence="1 2" key="1">
    <citation type="journal article" date="2012" name="J. Bacteriol.">
        <title>Complete genome sequence of strain 1860, a crenarchaeon of the genus pyrobaculum able to grow with various electron acceptors.</title>
        <authorList>
            <person name="Mardanov A.V."/>
            <person name="Gumerov V.M."/>
            <person name="Slobodkina G.B."/>
            <person name="Beletsky A.V."/>
            <person name="Bonch-Osmolovskaya E.A."/>
            <person name="Ravin N.V."/>
            <person name="Skryabin K.G."/>
        </authorList>
    </citation>
    <scope>NUCLEOTIDE SEQUENCE [LARGE SCALE GENOMIC DNA]</scope>
    <source>
        <strain evidence="1 2">1860</strain>
    </source>
</reference>
<protein>
    <submittedName>
        <fullName evidence="1">Uncharacterized protein</fullName>
    </submittedName>
</protein>
<evidence type="ECO:0000313" key="1">
    <source>
        <dbReference type="EMBL" id="AET31781.1"/>
    </source>
</evidence>
<keyword evidence="2" id="KW-1185">Reference proteome</keyword>
<dbReference type="BioCyc" id="PSP1104324:GJSN-314-MONOMER"/>
<sequence>MISGHDTLLREARDVIEHAFQLSFDFWEMAEGSLPAYEVALRFNYLLISGARFQIYPSFCLKICFNYLLISGATQVPATTWQVQRPFQLSFDFWTSTEAYYTLNFMVDVSTIF</sequence>
<gene>
    <name evidence="1" type="ORF">P186_0326</name>
</gene>
<dbReference type="HOGENOM" id="CLU_2127931_0_0_2"/>
<dbReference type="Proteomes" id="UP000005867">
    <property type="component" value="Chromosome"/>
</dbReference>
<evidence type="ECO:0000313" key="2">
    <source>
        <dbReference type="Proteomes" id="UP000005867"/>
    </source>
</evidence>
<proteinExistence type="predicted"/>
<dbReference type="KEGG" id="pyr:P186_0326"/>
<name>G7VFX4_9CREN</name>
<accession>G7VFX4</accession>